<proteinExistence type="predicted"/>
<sequence>MTCPQEAPRRSRPRRSPLSPLSPTLVEGRGSFGSAPLVSRRCLTCAVYGSENCPPLLCGYVGNRSLESLGDISIGNSVSRSPRRCLWPPSRESLAEVSMRSSQGVSTPPVIVARRLQELQVHGSGEVDPFAETSRLTGTQYGPPPSPELLAPSRVRFEYLITATLDVLDPIIWRLEQYFVRSAFTGARVELANLAEPGMKAEWMLTASVLDPSSGMDTQIRRLLSSMNFVVESTSLISSDGVTGIQYALKSKDRRDHWWLSESSLLQM</sequence>
<evidence type="ECO:0000256" key="1">
    <source>
        <dbReference type="SAM" id="MobiDB-lite"/>
    </source>
</evidence>
<evidence type="ECO:0000313" key="2">
    <source>
        <dbReference type="EMBL" id="QGH72922.1"/>
    </source>
</evidence>
<organism evidence="2 3">
    <name type="scientific">CRESS virus sp. cta0f7</name>
    <dbReference type="NCBI Taxonomy" id="2656680"/>
    <lineage>
        <taxon>Viruses</taxon>
        <taxon>Monodnaviria</taxon>
        <taxon>Shotokuvirae</taxon>
        <taxon>Cressdnaviricota</taxon>
        <taxon>Arfiviricetes</taxon>
        <taxon>Saturnivirales</taxon>
        <taxon>Kanorauviridae</taxon>
        <taxon>Ninurtavirus</taxon>
        <taxon>Ninurtavirus bowris</taxon>
    </lineage>
</organism>
<reference evidence="2 3" key="1">
    <citation type="submission" date="2019-10" db="EMBL/GenBank/DDBJ databases">
        <title>Florida's Freshwater Springs.</title>
        <authorList>
            <person name="Malki K."/>
            <person name="Breitbart M."/>
        </authorList>
    </citation>
    <scope>NUCLEOTIDE SEQUENCE [LARGE SCALE GENOMIC DNA]</scope>
    <source>
        <strain evidence="2">Cta0f7</strain>
    </source>
</reference>
<name>A0A5Q2W3Z7_9VIRU</name>
<keyword evidence="3" id="KW-1185">Reference proteome</keyword>
<feature type="region of interest" description="Disordered" evidence="1">
    <location>
        <begin position="1"/>
        <end position="27"/>
    </location>
</feature>
<accession>A0A5Q2W3Z7</accession>
<protein>
    <submittedName>
        <fullName evidence="2">Putative replication-associated protein</fullName>
    </submittedName>
</protein>
<dbReference type="Proteomes" id="UP000503009">
    <property type="component" value="Segment"/>
</dbReference>
<dbReference type="EMBL" id="MN582083">
    <property type="protein sequence ID" value="QGH72922.1"/>
    <property type="molecule type" value="Genomic_DNA"/>
</dbReference>
<evidence type="ECO:0000313" key="3">
    <source>
        <dbReference type="Proteomes" id="UP000503009"/>
    </source>
</evidence>